<evidence type="ECO:0000313" key="2">
    <source>
        <dbReference type="Proteomes" id="UP000770015"/>
    </source>
</evidence>
<dbReference type="EMBL" id="JAGSXJ010000014">
    <property type="protein sequence ID" value="KAH6685791.1"/>
    <property type="molecule type" value="Genomic_DNA"/>
</dbReference>
<protein>
    <submittedName>
        <fullName evidence="1">Secreted protein</fullName>
    </submittedName>
</protein>
<dbReference type="PANTHER" id="PTHR36848">
    <property type="entry name" value="DNA-BINDING PROTEIN (PUTATIVE SECRETED PROTEIN)-RELATED"/>
    <property type="match status" value="1"/>
</dbReference>
<organism evidence="1 2">
    <name type="scientific">Plectosphaerella plurivora</name>
    <dbReference type="NCBI Taxonomy" id="936078"/>
    <lineage>
        <taxon>Eukaryota</taxon>
        <taxon>Fungi</taxon>
        <taxon>Dikarya</taxon>
        <taxon>Ascomycota</taxon>
        <taxon>Pezizomycotina</taxon>
        <taxon>Sordariomycetes</taxon>
        <taxon>Hypocreomycetidae</taxon>
        <taxon>Glomerellales</taxon>
        <taxon>Plectosphaerellaceae</taxon>
        <taxon>Plectosphaerella</taxon>
    </lineage>
</organism>
<dbReference type="OrthoDB" id="2588159at2759"/>
<name>A0A9P8V881_9PEZI</name>
<sequence>MSLSTLVQGALGGAYEAFQTPPMRARPMFRWWWPDGLVDPEEIRTEVRQMYDGGFGGAEISDVHRGRNTPIDLEKYGWGSEPFVDGIYAAAAEAEPLGFYIDNTVGPTYPASVPGLTHDDPAALREVVLGRVVVQNGEAYSGPVPPPGRAAHGSVKNETLLAVHAYKVNSRSTPTASPIIIDHDSLISLSCFVKDGNIRFTPPDNATWILMSWYHRGAGMNAKGGPHSNEESSVIDHFSARGTQAMIDFWDDNILNPEVKDLLSAIGGAFFEDSIELEYNTLWSYDFRSEFKERQGYDILRYLPAVTQDNQKNVFRFSDEELNRGVINDFWDTLGKMYVDNHVGVLKPWANDFNYRYRAQVYGIPTDSMSAVAKIDIPEGESLGFKNLGDWRSLAGAANFANLKIIGNEACAFLGLSYQLGWELMLQTINPIMTAGINLQVLHGFAYKEAPGAKWPGFAAFTPYGNNGVGYSEAWGPRIPMWKHVTDFSGYLSRIQALLQRGQPKHDVAFLSPKGYIAAGFSGIYFHADGARNGWSMNLVGPAQFREPTAFVEDKQLHPRGPGYTVVAFEGDSFANRAPVIELDTAQRVLEYAKEGLTVLIIGNWTVPRAFHFREFDQNDKIKTIIDELLTLPNVHNPPTREDIPAYMPKVPVKPRVQYDNQQLLNYHRVDGDVEHFYFTATHTDIYQVRSNLRILPVLTDVLIPRPNAKYVPFWMDPWTGHVVPVADYEEVSDTQLKLHLDIPAYSSAFVSIAPLDAPPVHALSSPGGAGTRVFRTDDGLFLRSNQSGTYTTELSTGSSVETVVDSIPAVVELGSWSLSVESWGPTDDILSPETVKTRSERALSTLVPWTEIDGLADVAGIGNYTTSFDLPSSWDASAHGAFLAVPKFIGSLRIFVNGLWLGPVDQLGVEFDVSSLLKAGSNKVILEVATNLINKLRVVDPDVYAVVVRQAHGLVGTLEVRPYVIKKIAE</sequence>
<dbReference type="InterPro" id="IPR008979">
    <property type="entry name" value="Galactose-bd-like_sf"/>
</dbReference>
<keyword evidence="2" id="KW-1185">Reference proteome</keyword>
<dbReference type="AlphaFoldDB" id="A0A9P8V881"/>
<comment type="caution">
    <text evidence="1">The sequence shown here is derived from an EMBL/GenBank/DDBJ whole genome shotgun (WGS) entry which is preliminary data.</text>
</comment>
<dbReference type="Pfam" id="PF17132">
    <property type="entry name" value="Glyco_hydro_106"/>
    <property type="match status" value="1"/>
</dbReference>
<accession>A0A9P8V881</accession>
<dbReference type="Proteomes" id="UP000770015">
    <property type="component" value="Unassembled WGS sequence"/>
</dbReference>
<dbReference type="InterPro" id="IPR053161">
    <property type="entry name" value="Ulvan_degrading_GH"/>
</dbReference>
<dbReference type="Gene3D" id="2.60.120.260">
    <property type="entry name" value="Galactose-binding domain-like"/>
    <property type="match status" value="1"/>
</dbReference>
<gene>
    <name evidence="1" type="ORF">F5X68DRAFT_170587</name>
</gene>
<dbReference type="PANTHER" id="PTHR36848:SF2">
    <property type="entry name" value="SECRETED PROTEIN"/>
    <property type="match status" value="1"/>
</dbReference>
<proteinExistence type="predicted"/>
<reference evidence="1" key="1">
    <citation type="journal article" date="2021" name="Nat. Commun.">
        <title>Genetic determinants of endophytism in the Arabidopsis root mycobiome.</title>
        <authorList>
            <person name="Mesny F."/>
            <person name="Miyauchi S."/>
            <person name="Thiergart T."/>
            <person name="Pickel B."/>
            <person name="Atanasova L."/>
            <person name="Karlsson M."/>
            <person name="Huettel B."/>
            <person name="Barry K.W."/>
            <person name="Haridas S."/>
            <person name="Chen C."/>
            <person name="Bauer D."/>
            <person name="Andreopoulos W."/>
            <person name="Pangilinan J."/>
            <person name="LaButti K."/>
            <person name="Riley R."/>
            <person name="Lipzen A."/>
            <person name="Clum A."/>
            <person name="Drula E."/>
            <person name="Henrissat B."/>
            <person name="Kohler A."/>
            <person name="Grigoriev I.V."/>
            <person name="Martin F.M."/>
            <person name="Hacquard S."/>
        </authorList>
    </citation>
    <scope>NUCLEOTIDE SEQUENCE</scope>
    <source>
        <strain evidence="1">MPI-SDFR-AT-0117</strain>
    </source>
</reference>
<dbReference type="SUPFAM" id="SSF49785">
    <property type="entry name" value="Galactose-binding domain-like"/>
    <property type="match status" value="1"/>
</dbReference>
<evidence type="ECO:0000313" key="1">
    <source>
        <dbReference type="EMBL" id="KAH6685791.1"/>
    </source>
</evidence>